<dbReference type="Pfam" id="PF11692">
    <property type="entry name" value="DUF3289"/>
    <property type="match status" value="1"/>
</dbReference>
<keyword evidence="2" id="KW-1185">Reference proteome</keyword>
<dbReference type="RefSeq" id="WP_234993582.1">
    <property type="nucleotide sequence ID" value="NZ_AP024884.1"/>
</dbReference>
<sequence length="270" mass="30974">MDASARVIPSLGIRNKNKMDDFTAPDMLHGDESRSTIESYGFWQPFKNKMRYSPTRQMDVVSEDQFALPAKEHFDRMRDLGEGIGFSMVGKTKGVFSKMVDKFEKNEGGYYHSPLLDDALRDHQTTAAFHAALKRCLAENVKDGVLDSDIVNLSSAYMSTKGKGAKLPHFIARDGYKPSIDLVNGTVLTVHGIWYMKVYAEKLEYKGNDIRGVFKYEIQDHFGLDTKDINHPDLNDIPFERLDGFRSWYLLQHYKDYGYKPFVTRIGFRL</sequence>
<protein>
    <submittedName>
        <fullName evidence="1">DUF3289 family protein</fullName>
    </submittedName>
</protein>
<dbReference type="EMBL" id="JAWRCO010000002">
    <property type="protein sequence ID" value="MDW6004776.1"/>
    <property type="molecule type" value="Genomic_DNA"/>
</dbReference>
<gene>
    <name evidence="1" type="ORF">SBX37_18110</name>
</gene>
<evidence type="ECO:0000313" key="1">
    <source>
        <dbReference type="EMBL" id="MDW6004776.1"/>
    </source>
</evidence>
<name>A0ABU4I9X8_9VIBR</name>
<evidence type="ECO:0000313" key="2">
    <source>
        <dbReference type="Proteomes" id="UP001283366"/>
    </source>
</evidence>
<dbReference type="InterPro" id="IPR017483">
    <property type="entry name" value="CHP03034"/>
</dbReference>
<accession>A0ABU4I9X8</accession>
<comment type="caution">
    <text evidence="1">The sequence shown here is derived from an EMBL/GenBank/DDBJ whole genome shotgun (WGS) entry which is preliminary data.</text>
</comment>
<proteinExistence type="predicted"/>
<dbReference type="Proteomes" id="UP001283366">
    <property type="component" value="Unassembled WGS sequence"/>
</dbReference>
<organism evidence="1 2">
    <name type="scientific">Vibrio mangrovi</name>
    <dbReference type="NCBI Taxonomy" id="474394"/>
    <lineage>
        <taxon>Bacteria</taxon>
        <taxon>Pseudomonadati</taxon>
        <taxon>Pseudomonadota</taxon>
        <taxon>Gammaproteobacteria</taxon>
        <taxon>Vibrionales</taxon>
        <taxon>Vibrionaceae</taxon>
        <taxon>Vibrio</taxon>
    </lineage>
</organism>
<reference evidence="1 2" key="1">
    <citation type="submission" date="2023-11" db="EMBL/GenBank/DDBJ databases">
        <title>Plant-associative lifestyle of Vibrio porteresiae and its evolutionary dynamics.</title>
        <authorList>
            <person name="Rameshkumar N."/>
            <person name="Kirti K."/>
        </authorList>
    </citation>
    <scope>NUCLEOTIDE SEQUENCE [LARGE SCALE GENOMIC DNA]</scope>
    <source>
        <strain evidence="1 2">MSSRF38</strain>
    </source>
</reference>